<dbReference type="EMBL" id="CAXHTA020000012">
    <property type="protein sequence ID" value="CAL5225341.1"/>
    <property type="molecule type" value="Genomic_DNA"/>
</dbReference>
<keyword evidence="2" id="KW-1185">Reference proteome</keyword>
<accession>A0ABP1G0S0</accession>
<proteinExistence type="predicted"/>
<gene>
    <name evidence="1" type="primary">g8144</name>
    <name evidence="1" type="ORF">VP750_LOCUS7000</name>
</gene>
<comment type="caution">
    <text evidence="1">The sequence shown here is derived from an EMBL/GenBank/DDBJ whole genome shotgun (WGS) entry which is preliminary data.</text>
</comment>
<dbReference type="Proteomes" id="UP001497392">
    <property type="component" value="Unassembled WGS sequence"/>
</dbReference>
<evidence type="ECO:0000313" key="2">
    <source>
        <dbReference type="Proteomes" id="UP001497392"/>
    </source>
</evidence>
<protein>
    <submittedName>
        <fullName evidence="1">G8144 protein</fullName>
    </submittedName>
</protein>
<evidence type="ECO:0000313" key="1">
    <source>
        <dbReference type="EMBL" id="CAL5225341.1"/>
    </source>
</evidence>
<reference evidence="1 2" key="1">
    <citation type="submission" date="2024-06" db="EMBL/GenBank/DDBJ databases">
        <authorList>
            <person name="Kraege A."/>
            <person name="Thomma B."/>
        </authorList>
    </citation>
    <scope>NUCLEOTIDE SEQUENCE [LARGE SCALE GENOMIC DNA]</scope>
</reference>
<organism evidence="1 2">
    <name type="scientific">Coccomyxa viridis</name>
    <dbReference type="NCBI Taxonomy" id="1274662"/>
    <lineage>
        <taxon>Eukaryota</taxon>
        <taxon>Viridiplantae</taxon>
        <taxon>Chlorophyta</taxon>
        <taxon>core chlorophytes</taxon>
        <taxon>Trebouxiophyceae</taxon>
        <taxon>Trebouxiophyceae incertae sedis</taxon>
        <taxon>Coccomyxaceae</taxon>
        <taxon>Coccomyxa</taxon>
    </lineage>
</organism>
<name>A0ABP1G0S0_9CHLO</name>
<sequence length="306" mass="33771">MLSPHQSPAAKGEEKHREPLLCAGNQVRRNLCFLFNAMKEQPASVYFDRRCTHKGREQVLKERISSLFRELQGIASENKDREHLLQRRGPGNPPDLLTTETAQLKGEAAAGKSTLCESYTGDNLVKPFFDYDAHGEQETDDRQRFDLLRPWLGQECIPAPGKEGLLVTFGGIKGKDGDSKVLRPLQGEPYRPFSDYLMGKSRLLPLTEQRMIQLATDAMKGEYLKGFRPHRVSSNRGQRVCDGERDVITSLHGTVRKHGIATMLIGAGTRAPCPSSTPLYPPNSASHCCSSSASVPGPAPAPVHVD</sequence>